<dbReference type="Gene3D" id="3.60.15.10">
    <property type="entry name" value="Ribonuclease Z/Hydroxyacylglutathione hydrolase-like"/>
    <property type="match status" value="1"/>
</dbReference>
<dbReference type="SUPFAM" id="SSF56281">
    <property type="entry name" value="Metallo-hydrolase/oxidoreductase"/>
    <property type="match status" value="1"/>
</dbReference>
<accession>A0A2A4HU69</accession>
<dbReference type="GO" id="GO:0070290">
    <property type="term" value="F:N-acylphosphatidylethanolamine-specific phospholipase D activity"/>
    <property type="evidence" value="ECO:0007669"/>
    <property type="project" value="InterPro"/>
</dbReference>
<evidence type="ECO:0000259" key="1">
    <source>
        <dbReference type="Pfam" id="PF12706"/>
    </source>
</evidence>
<gene>
    <name evidence="2" type="ORF">CPA45_02480</name>
</gene>
<keyword evidence="2" id="KW-0378">Hydrolase</keyword>
<dbReference type="Pfam" id="PF12706">
    <property type="entry name" value="Lactamase_B_2"/>
    <property type="match status" value="1"/>
</dbReference>
<dbReference type="EMBL" id="NWUX01000001">
    <property type="protein sequence ID" value="PCF97614.1"/>
    <property type="molecule type" value="Genomic_DNA"/>
</dbReference>
<dbReference type="PANTHER" id="PTHR15032:SF4">
    <property type="entry name" value="N-ACYL-PHOSPHATIDYLETHANOLAMINE-HYDROLYZING PHOSPHOLIPASE D"/>
    <property type="match status" value="1"/>
</dbReference>
<name>A0A2A4HU69_9GAMM</name>
<reference evidence="3" key="1">
    <citation type="submission" date="2017-09" db="EMBL/GenBank/DDBJ databases">
        <authorList>
            <person name="Cho G.-S."/>
            <person name="Oguntoyinbo F.A."/>
            <person name="Cnockaert M."/>
            <person name="Kabisch J."/>
            <person name="Neve H."/>
            <person name="Bockelmann W."/>
            <person name="Wenning M."/>
            <person name="Franz C.M."/>
            <person name="Vandamme P."/>
        </authorList>
    </citation>
    <scope>NUCLEOTIDE SEQUENCE [LARGE SCALE GENOMIC DNA]</scope>
    <source>
        <strain evidence="3">MBT G8648</strain>
    </source>
</reference>
<dbReference type="GO" id="GO:0005737">
    <property type="term" value="C:cytoplasm"/>
    <property type="evidence" value="ECO:0007669"/>
    <property type="project" value="TreeGrafter"/>
</dbReference>
<dbReference type="InterPro" id="IPR036866">
    <property type="entry name" value="RibonucZ/Hydroxyglut_hydro"/>
</dbReference>
<keyword evidence="3" id="KW-1185">Reference proteome</keyword>
<dbReference type="Proteomes" id="UP000218677">
    <property type="component" value="Unassembled WGS sequence"/>
</dbReference>
<sequence>MLIAICLLAVISVAGIWAFLKHPQFGIPIEGERLALIERSPNYQNGEFRNQVETPMLTEQRSTLSIIIEDFRAGNERLRPEEDIPSLKTDLHNLDTDEDIVIWLGHSSYFVQLAGLRILIDPVFSENAAPIPRANVAFEGTNPYTADDMPDIDYLLVTHDHYDHLDYRSLLELEPKTSAVITSLGLGGYFEHWGYEPERIQEADWYDSFELENGLNVHVLPARHYSRRLFSRNQTLWVSFALETPERQLYFSGDSGYGPHFAEIGERFGNFDLVSLDHGQYDDRWAYIHMTPEEAAQAADELGAEALLPAHVGKFSLAQHAWDEPFQRITTASEGRNYRLATPLIGEPIRLADQDQRFSAWWE</sequence>
<dbReference type="OrthoDB" id="9805728at2"/>
<feature type="domain" description="Metallo-beta-lactamase" evidence="1">
    <location>
        <begin position="117"/>
        <end position="311"/>
    </location>
</feature>
<organism evidence="2 3">
    <name type="scientific">Vreelandella nigrificans</name>
    <dbReference type="NCBI Taxonomy" id="2042704"/>
    <lineage>
        <taxon>Bacteria</taxon>
        <taxon>Pseudomonadati</taxon>
        <taxon>Pseudomonadota</taxon>
        <taxon>Gammaproteobacteria</taxon>
        <taxon>Oceanospirillales</taxon>
        <taxon>Halomonadaceae</taxon>
        <taxon>Vreelandella</taxon>
    </lineage>
</organism>
<dbReference type="RefSeq" id="WP_096649997.1">
    <property type="nucleotide sequence ID" value="NZ_NWUX01000001.1"/>
</dbReference>
<dbReference type="GO" id="GO:0008270">
    <property type="term" value="F:zinc ion binding"/>
    <property type="evidence" value="ECO:0007669"/>
    <property type="project" value="InterPro"/>
</dbReference>
<dbReference type="InterPro" id="IPR024884">
    <property type="entry name" value="NAPE-PLD"/>
</dbReference>
<dbReference type="PANTHER" id="PTHR15032">
    <property type="entry name" value="N-ACYL-PHOSPHATIDYLETHANOLAMINE-HYDROLYZING PHOSPHOLIPASE D"/>
    <property type="match status" value="1"/>
</dbReference>
<dbReference type="PIRSF" id="PIRSF038896">
    <property type="entry name" value="NAPE-PLD"/>
    <property type="match status" value="1"/>
</dbReference>
<protein>
    <submittedName>
        <fullName evidence="2">MBL fold metallo-hydrolase</fullName>
    </submittedName>
</protein>
<evidence type="ECO:0000313" key="2">
    <source>
        <dbReference type="EMBL" id="PCF97614.1"/>
    </source>
</evidence>
<dbReference type="AlphaFoldDB" id="A0A2A4HU69"/>
<dbReference type="InterPro" id="IPR001279">
    <property type="entry name" value="Metallo-B-lactamas"/>
</dbReference>
<proteinExistence type="predicted"/>
<evidence type="ECO:0000313" key="3">
    <source>
        <dbReference type="Proteomes" id="UP000218677"/>
    </source>
</evidence>
<comment type="caution">
    <text evidence="2">The sequence shown here is derived from an EMBL/GenBank/DDBJ whole genome shotgun (WGS) entry which is preliminary data.</text>
</comment>